<dbReference type="SMART" id="SM00823">
    <property type="entry name" value="PKS_PP"/>
    <property type="match status" value="1"/>
</dbReference>
<dbReference type="PROSITE" id="PS50075">
    <property type="entry name" value="CARRIER"/>
    <property type="match status" value="1"/>
</dbReference>
<evidence type="ECO:0000256" key="3">
    <source>
        <dbReference type="ARBA" id="ARBA00022553"/>
    </source>
</evidence>
<dbReference type="SUPFAM" id="SSF56801">
    <property type="entry name" value="Acetyl-CoA synthetase-like"/>
    <property type="match status" value="1"/>
</dbReference>
<dbReference type="Pfam" id="PF00501">
    <property type="entry name" value="AMP-binding"/>
    <property type="match status" value="1"/>
</dbReference>
<dbReference type="GO" id="GO:0043041">
    <property type="term" value="P:amino acid activation for nonribosomal peptide biosynthetic process"/>
    <property type="evidence" value="ECO:0007669"/>
    <property type="project" value="TreeGrafter"/>
</dbReference>
<evidence type="ECO:0000313" key="5">
    <source>
        <dbReference type="EMBL" id="MBS2962398.1"/>
    </source>
</evidence>
<keyword evidence="2" id="KW-0596">Phosphopantetheine</keyword>
<reference evidence="5" key="1">
    <citation type="submission" date="2021-04" db="EMBL/GenBank/DDBJ databases">
        <title>Genome based classification of Actinospica acidithermotolerans sp. nov., an actinobacterium isolated from an Indonesian hot spring.</title>
        <authorList>
            <person name="Kusuma A.B."/>
            <person name="Putra K.E."/>
            <person name="Nafisah S."/>
            <person name="Loh J."/>
            <person name="Nouioui I."/>
            <person name="Goodfellow M."/>
        </authorList>
    </citation>
    <scope>NUCLEOTIDE SEQUENCE</scope>
    <source>
        <strain evidence="5">DSM 45618</strain>
    </source>
</reference>
<accession>A0A8J7WHN3</accession>
<evidence type="ECO:0000256" key="2">
    <source>
        <dbReference type="ARBA" id="ARBA00022450"/>
    </source>
</evidence>
<dbReference type="Pfam" id="PF00668">
    <property type="entry name" value="Condensation"/>
    <property type="match status" value="1"/>
</dbReference>
<dbReference type="InterPro" id="IPR020845">
    <property type="entry name" value="AMP-binding_CS"/>
</dbReference>
<dbReference type="InterPro" id="IPR009081">
    <property type="entry name" value="PP-bd_ACP"/>
</dbReference>
<dbReference type="PROSITE" id="PS00455">
    <property type="entry name" value="AMP_BINDING"/>
    <property type="match status" value="1"/>
</dbReference>
<dbReference type="InterPro" id="IPR020806">
    <property type="entry name" value="PKS_PP-bd"/>
</dbReference>
<dbReference type="GO" id="GO:0031177">
    <property type="term" value="F:phosphopantetheine binding"/>
    <property type="evidence" value="ECO:0007669"/>
    <property type="project" value="InterPro"/>
</dbReference>
<gene>
    <name evidence="5" type="ORF">KGA66_05030</name>
</gene>
<dbReference type="InterPro" id="IPR036736">
    <property type="entry name" value="ACP-like_sf"/>
</dbReference>
<organism evidence="5 6">
    <name type="scientific">Actinocrinis puniceicyclus</name>
    <dbReference type="NCBI Taxonomy" id="977794"/>
    <lineage>
        <taxon>Bacteria</taxon>
        <taxon>Bacillati</taxon>
        <taxon>Actinomycetota</taxon>
        <taxon>Actinomycetes</taxon>
        <taxon>Catenulisporales</taxon>
        <taxon>Actinospicaceae</taxon>
        <taxon>Actinocrinis</taxon>
    </lineage>
</organism>
<dbReference type="Gene3D" id="1.10.1200.10">
    <property type="entry name" value="ACP-like"/>
    <property type="match status" value="1"/>
</dbReference>
<dbReference type="PANTHER" id="PTHR45527:SF1">
    <property type="entry name" value="FATTY ACID SYNTHASE"/>
    <property type="match status" value="1"/>
</dbReference>
<protein>
    <submittedName>
        <fullName evidence="5">Amino acid adenylation domain-containing protein</fullName>
    </submittedName>
</protein>
<evidence type="ECO:0000256" key="1">
    <source>
        <dbReference type="ARBA" id="ARBA00001957"/>
    </source>
</evidence>
<dbReference type="Proteomes" id="UP000677913">
    <property type="component" value="Unassembled WGS sequence"/>
</dbReference>
<dbReference type="SUPFAM" id="SSF47336">
    <property type="entry name" value="ACP-like"/>
    <property type="match status" value="1"/>
</dbReference>
<dbReference type="InterPro" id="IPR000873">
    <property type="entry name" value="AMP-dep_synth/lig_dom"/>
</dbReference>
<comment type="cofactor">
    <cofactor evidence="1">
        <name>pantetheine 4'-phosphate</name>
        <dbReference type="ChEBI" id="CHEBI:47942"/>
    </cofactor>
</comment>
<dbReference type="InterPro" id="IPR010071">
    <property type="entry name" value="AA_adenyl_dom"/>
</dbReference>
<dbReference type="Gene3D" id="3.30.300.30">
    <property type="match status" value="1"/>
</dbReference>
<dbReference type="InterPro" id="IPR045851">
    <property type="entry name" value="AMP-bd_C_sf"/>
</dbReference>
<dbReference type="GO" id="GO:0044550">
    <property type="term" value="P:secondary metabolite biosynthetic process"/>
    <property type="evidence" value="ECO:0007669"/>
    <property type="project" value="TreeGrafter"/>
</dbReference>
<dbReference type="SUPFAM" id="SSF52777">
    <property type="entry name" value="CoA-dependent acyltransferases"/>
    <property type="match status" value="2"/>
</dbReference>
<dbReference type="Gene3D" id="3.40.50.12780">
    <property type="entry name" value="N-terminal domain of ligase-like"/>
    <property type="match status" value="1"/>
</dbReference>
<evidence type="ECO:0000313" key="6">
    <source>
        <dbReference type="Proteomes" id="UP000677913"/>
    </source>
</evidence>
<keyword evidence="6" id="KW-1185">Reference proteome</keyword>
<dbReference type="AlphaFoldDB" id="A0A8J7WHN3"/>
<dbReference type="GO" id="GO:0003824">
    <property type="term" value="F:catalytic activity"/>
    <property type="evidence" value="ECO:0007669"/>
    <property type="project" value="InterPro"/>
</dbReference>
<dbReference type="Gene3D" id="3.30.559.10">
    <property type="entry name" value="Chloramphenicol acetyltransferase-like domain"/>
    <property type="match status" value="1"/>
</dbReference>
<dbReference type="Gene3D" id="3.30.559.30">
    <property type="entry name" value="Nonribosomal peptide synthetase, condensation domain"/>
    <property type="match status" value="1"/>
</dbReference>
<feature type="domain" description="Carrier" evidence="4">
    <location>
        <begin position="512"/>
        <end position="587"/>
    </location>
</feature>
<dbReference type="InterPro" id="IPR001242">
    <property type="entry name" value="Condensation_dom"/>
</dbReference>
<dbReference type="InterPro" id="IPR023213">
    <property type="entry name" value="CAT-like_dom_sf"/>
</dbReference>
<dbReference type="InterPro" id="IPR025110">
    <property type="entry name" value="AMP-bd_C"/>
</dbReference>
<dbReference type="PANTHER" id="PTHR45527">
    <property type="entry name" value="NONRIBOSOMAL PEPTIDE SYNTHETASE"/>
    <property type="match status" value="1"/>
</dbReference>
<dbReference type="GO" id="GO:0005737">
    <property type="term" value="C:cytoplasm"/>
    <property type="evidence" value="ECO:0007669"/>
    <property type="project" value="TreeGrafter"/>
</dbReference>
<dbReference type="EMBL" id="JAGSXH010000010">
    <property type="protein sequence ID" value="MBS2962398.1"/>
    <property type="molecule type" value="Genomic_DNA"/>
</dbReference>
<sequence length="1012" mass="108546">MPPSSLHALLRRRASERPDSIALVGDGFSLTYRELDDASDGLAVNLREEGVNAGDLVPALLPRGVELVTAVLAILKVGAAYALLDPEWPRARLDQVLEELKAPLLIGPDHLAGSFGLPVRSPAATRPGHATRPEPVETPDSAPCCVFFTSGTTGRPKGVLVPHRAVTRLFRPGTFARFDQNTVIALAAPTPWDAFALELWSALANGGTSVLINEPYLSAGELRRVVAGHGVNTVWLTASLFNMIVDEDPAAFRGLHHVMTGGERLSGLHVRRFLEHHPDVALLNGYGPVESTVFATTHRITARDCEPPGDIPIGSPVPGTEVYVLDGTDECETGRPGEICVGGDGLAIEYLNDADLTRRRFPETTVRGRAKRLYRTGDRGWWDADRFLHYGGRLDRQVKIRGHRIEPAEVESQIERHLDVRRCVVLPRTDSAGRADSLAAFCVPVTEGDQLTHWHDRLSRVLVPYHLPRTVVSVAAFPLTANGKLDERALLALAGERGADRAETGQDGALDGVTDDLTRQVAAAFAAVLGRSSAPLDVSLPALGGTSLDVGRVCARLSAELGRPVPISRMLENPTVSGLVEWLRRSARPGPPAASPPPGAGVPLTSMQIGFLTRQLLDPDDRSAYCLNVWRLSGSIDLARLAEALGTVQQNHEALRARYVYARTALAHVLNVPAPEIIVLPEAGDEATALTSLRAELNGPLDLDAGQVWRAAFVPLPGASGGGMFGYVVHHIAYDGWSEHVLAEDLAAAYNAADCGDPPTAGSSLAEAWAIRSDQRALCDLERHQAQLVSELSHTPDLVYPPVPAGDDAAGPARAQALIGHDAVNRLDTVARAAGVTRFCALMACYGQALAELTGQRDFAVGVPVARRADGRLARSVGCHVDMVCVRLRGELTRGLSAAFEVGQAVERALATQEFGFGEVVRLLNPPRTKRTAVFQNILAYQDNAVPRLDLNGLRTTHLRGTYPGLPAEIQTDVWPSCDGLLVCTNYLPAAVAADFATALAARFAELIDERE</sequence>
<dbReference type="NCBIfam" id="TIGR01733">
    <property type="entry name" value="AA-adenyl-dom"/>
    <property type="match status" value="1"/>
</dbReference>
<dbReference type="Pfam" id="PF00550">
    <property type="entry name" value="PP-binding"/>
    <property type="match status" value="1"/>
</dbReference>
<dbReference type="RefSeq" id="WP_211465007.1">
    <property type="nucleotide sequence ID" value="NZ_JAGSXH010000010.1"/>
</dbReference>
<dbReference type="InterPro" id="IPR042099">
    <property type="entry name" value="ANL_N_sf"/>
</dbReference>
<comment type="caution">
    <text evidence="5">The sequence shown here is derived from an EMBL/GenBank/DDBJ whole genome shotgun (WGS) entry which is preliminary data.</text>
</comment>
<evidence type="ECO:0000259" key="4">
    <source>
        <dbReference type="PROSITE" id="PS50075"/>
    </source>
</evidence>
<proteinExistence type="predicted"/>
<dbReference type="Pfam" id="PF13193">
    <property type="entry name" value="AMP-binding_C"/>
    <property type="match status" value="1"/>
</dbReference>
<name>A0A8J7WHN3_9ACTN</name>
<keyword evidence="3" id="KW-0597">Phosphoprotein</keyword>
<dbReference type="GO" id="GO:0008610">
    <property type="term" value="P:lipid biosynthetic process"/>
    <property type="evidence" value="ECO:0007669"/>
    <property type="project" value="UniProtKB-ARBA"/>
</dbReference>